<keyword evidence="4" id="KW-1185">Reference proteome</keyword>
<dbReference type="Gene3D" id="3.30.420.40">
    <property type="match status" value="2"/>
</dbReference>
<evidence type="ECO:0000313" key="3">
    <source>
        <dbReference type="EMBL" id="KAJ5099054.1"/>
    </source>
</evidence>
<dbReference type="InterPro" id="IPR013126">
    <property type="entry name" value="Hsp_70_fam"/>
</dbReference>
<dbReference type="EMBL" id="JAPQKI010000005">
    <property type="protein sequence ID" value="KAJ5099054.1"/>
    <property type="molecule type" value="Genomic_DNA"/>
</dbReference>
<dbReference type="SUPFAM" id="SSF53067">
    <property type="entry name" value="Actin-like ATPase domain"/>
    <property type="match status" value="2"/>
</dbReference>
<dbReference type="PANTHER" id="PTHR14187">
    <property type="entry name" value="ALPHA KINASE/ELONGATION FACTOR 2 KINASE"/>
    <property type="match status" value="1"/>
</dbReference>
<accession>A0A9W9FF66</accession>
<protein>
    <recommendedName>
        <fullName evidence="5">Actin-like ATPase domain-containing protein</fullName>
    </recommendedName>
</protein>
<evidence type="ECO:0000256" key="2">
    <source>
        <dbReference type="ARBA" id="ARBA00022840"/>
    </source>
</evidence>
<evidence type="ECO:0008006" key="5">
    <source>
        <dbReference type="Google" id="ProtNLM"/>
    </source>
</evidence>
<dbReference type="GO" id="GO:0005524">
    <property type="term" value="F:ATP binding"/>
    <property type="evidence" value="ECO:0007669"/>
    <property type="project" value="UniProtKB-KW"/>
</dbReference>
<dbReference type="AlphaFoldDB" id="A0A9W9FF66"/>
<reference evidence="3" key="2">
    <citation type="journal article" date="2023" name="IMA Fungus">
        <title>Comparative genomic study of the Penicillium genus elucidates a diverse pangenome and 15 lateral gene transfer events.</title>
        <authorList>
            <person name="Petersen C."/>
            <person name="Sorensen T."/>
            <person name="Nielsen M.R."/>
            <person name="Sondergaard T.E."/>
            <person name="Sorensen J.L."/>
            <person name="Fitzpatrick D.A."/>
            <person name="Frisvad J.C."/>
            <person name="Nielsen K.L."/>
        </authorList>
    </citation>
    <scope>NUCLEOTIDE SEQUENCE</scope>
    <source>
        <strain evidence="3">IBT 30761</strain>
    </source>
</reference>
<dbReference type="PANTHER" id="PTHR14187:SF82">
    <property type="entry name" value="FAMILY CHAPERONE, PUTATIVE (AFU_ORTHOLOGUE AFUA_7G08575)-RELATED"/>
    <property type="match status" value="1"/>
</dbReference>
<dbReference type="Gene3D" id="3.90.640.10">
    <property type="entry name" value="Actin, Chain A, domain 4"/>
    <property type="match status" value="1"/>
</dbReference>
<name>A0A9W9FF66_9EURO</name>
<dbReference type="CDD" id="cd10170">
    <property type="entry name" value="ASKHA_NBD_HSP70"/>
    <property type="match status" value="1"/>
</dbReference>
<dbReference type="OrthoDB" id="2963168at2759"/>
<keyword evidence="1" id="KW-0547">Nucleotide-binding</keyword>
<dbReference type="InterPro" id="IPR043129">
    <property type="entry name" value="ATPase_NBD"/>
</dbReference>
<comment type="caution">
    <text evidence="3">The sequence shown here is derived from an EMBL/GenBank/DDBJ whole genome shotgun (WGS) entry which is preliminary data.</text>
</comment>
<dbReference type="Pfam" id="PF00012">
    <property type="entry name" value="HSP70"/>
    <property type="match status" value="1"/>
</dbReference>
<keyword evidence="2" id="KW-0067">ATP-binding</keyword>
<sequence>MAAEETKDPVMVVRPRRKLVIGIDFGTTYSGIAWALEGAEEEMEVIQEWPGKGNCTSQKVPTVLSYQNNGIGWGYQADHIEEAVRGFKLLLDTSKVFRFTPTLQSGQTIQRMEKKPVEVAGDYLKIIVTHAKDVLGRRGVSSLLRTMHLQYILTVPAVWSDKAKDLTMEAARYAGIPMADLFLLSEPEAAAVHTIRTIQPNSISKGDCFIVCDAGGGTVDLITYRITQTEAIRMEEVTVGTGEICGSFMLDELFQEFLVEAIGERAYNKMPAANKRQIMERWRTDVKHAYSGPEDANDYVDTGHMIPVPGVPDVPGKNIMNGMLHMENWDVQEIFDPVMTKIEDLIAGQEKNVIESGMTTKAIILVGGLGASQYLYKRLESRFQGIEIMQPLNAWSAVVRGAVYRGFEGNQVTNRKARCHYGTRFQTLYDSSVHQPYQKVWCHHEERYMAEDNMCWYICKGDAISEERPIKMSWYRAVPLHHSFVFKDHLWFCVSEDAPARCGDNTSMLCDLLADLSNVPKEVFDLCTNSKGEAYYRVDYDLVLTPLSASLLLDLQINSVSYGTVRARYC</sequence>
<proteinExistence type="predicted"/>
<dbReference type="Proteomes" id="UP001149074">
    <property type="component" value="Unassembled WGS sequence"/>
</dbReference>
<reference evidence="3" key="1">
    <citation type="submission" date="2022-11" db="EMBL/GenBank/DDBJ databases">
        <authorList>
            <person name="Petersen C."/>
        </authorList>
    </citation>
    <scope>NUCLEOTIDE SEQUENCE</scope>
    <source>
        <strain evidence="3">IBT 30761</strain>
    </source>
</reference>
<dbReference type="RefSeq" id="XP_056474708.1">
    <property type="nucleotide sequence ID" value="XM_056618549.1"/>
</dbReference>
<dbReference type="GeneID" id="81357528"/>
<evidence type="ECO:0000313" key="4">
    <source>
        <dbReference type="Proteomes" id="UP001149074"/>
    </source>
</evidence>
<organism evidence="3 4">
    <name type="scientific">Penicillium argentinense</name>
    <dbReference type="NCBI Taxonomy" id="1131581"/>
    <lineage>
        <taxon>Eukaryota</taxon>
        <taxon>Fungi</taxon>
        <taxon>Dikarya</taxon>
        <taxon>Ascomycota</taxon>
        <taxon>Pezizomycotina</taxon>
        <taxon>Eurotiomycetes</taxon>
        <taxon>Eurotiomycetidae</taxon>
        <taxon>Eurotiales</taxon>
        <taxon>Aspergillaceae</taxon>
        <taxon>Penicillium</taxon>
    </lineage>
</organism>
<gene>
    <name evidence="3" type="ORF">N7532_006055</name>
</gene>
<dbReference type="GO" id="GO:0140662">
    <property type="term" value="F:ATP-dependent protein folding chaperone"/>
    <property type="evidence" value="ECO:0007669"/>
    <property type="project" value="InterPro"/>
</dbReference>
<evidence type="ECO:0000256" key="1">
    <source>
        <dbReference type="ARBA" id="ARBA00022741"/>
    </source>
</evidence>